<dbReference type="EMBL" id="CP002826">
    <property type="protein sequence ID" value="AEI05008.1"/>
    <property type="molecule type" value="Genomic_DNA"/>
</dbReference>
<accession>B6JAL8</accession>
<dbReference type="OrthoDB" id="8163102at2"/>
<keyword evidence="2" id="KW-1185">Reference proteome</keyword>
<name>B6JAL8_AFIC5</name>
<sequence>MAERFTVPADFTPAQTQIAMAAFYFCLEHMLGHVLEAEGAPSAQALKRELVTALKNGDIDMSILDDASTFDFVVPMIERLVAVKAAA</sequence>
<dbReference type="KEGG" id="ocg:OCA5_c02790"/>
<dbReference type="HOGENOM" id="CLU_2520407_0_0_5"/>
<reference evidence="1 2" key="1">
    <citation type="journal article" date="2011" name="J. Bacteriol.">
        <title>Complete genome sequences of the chemolithoautotrophic Oligotropha carboxidovorans strains OM4 and OM5.</title>
        <authorList>
            <person name="Volland S."/>
            <person name="Rachinger M."/>
            <person name="Strittmatter A."/>
            <person name="Daniel R."/>
            <person name="Gottschalk G."/>
            <person name="Meyer O."/>
        </authorList>
    </citation>
    <scope>NUCLEOTIDE SEQUENCE [LARGE SCALE GENOMIC DNA]</scope>
    <source>
        <strain evidence="2">ATCC 49405 / DSM 1227 / KCTC 32145 / OM5</strain>
    </source>
</reference>
<protein>
    <submittedName>
        <fullName evidence="1">Uncharacterized protein</fullName>
    </submittedName>
</protein>
<dbReference type="AlphaFoldDB" id="B6JAL8"/>
<evidence type="ECO:0000313" key="1">
    <source>
        <dbReference type="EMBL" id="AEI05008.1"/>
    </source>
</evidence>
<dbReference type="eggNOG" id="ENOG502ZEQ6">
    <property type="taxonomic scope" value="Bacteria"/>
</dbReference>
<dbReference type="KEGG" id="oca:OCAR_4238"/>
<proteinExistence type="predicted"/>
<dbReference type="Proteomes" id="UP000007730">
    <property type="component" value="Chromosome"/>
</dbReference>
<gene>
    <name evidence="1" type="ordered locus">OCA5_c02790</name>
</gene>
<dbReference type="PATRIC" id="fig|504832.7.peg.295"/>
<organism evidence="1 2">
    <name type="scientific">Afipia carboxidovorans (strain ATCC 49405 / DSM 1227 / KCTC 32145 / OM5)</name>
    <name type="common">Oligotropha carboxidovorans</name>
    <dbReference type="NCBI Taxonomy" id="504832"/>
    <lineage>
        <taxon>Bacteria</taxon>
        <taxon>Pseudomonadati</taxon>
        <taxon>Pseudomonadota</taxon>
        <taxon>Alphaproteobacteria</taxon>
        <taxon>Hyphomicrobiales</taxon>
        <taxon>Nitrobacteraceae</taxon>
        <taxon>Afipia</taxon>
    </lineage>
</organism>
<evidence type="ECO:0000313" key="2">
    <source>
        <dbReference type="Proteomes" id="UP000007730"/>
    </source>
</evidence>
<dbReference type="RefSeq" id="WP_012561418.1">
    <property type="nucleotide sequence ID" value="NC_011386.1"/>
</dbReference>